<dbReference type="InterPro" id="IPR011990">
    <property type="entry name" value="TPR-like_helical_dom_sf"/>
</dbReference>
<evidence type="ECO:0000256" key="1">
    <source>
        <dbReference type="ARBA" id="ARBA00023125"/>
    </source>
</evidence>
<feature type="compositionally biased region" description="Low complexity" evidence="2">
    <location>
        <begin position="499"/>
        <end position="518"/>
    </location>
</feature>
<feature type="non-terminal residue" evidence="4">
    <location>
        <position position="1"/>
    </location>
</feature>
<dbReference type="PANTHER" id="PTHR43214">
    <property type="entry name" value="TWO-COMPONENT RESPONSE REGULATOR"/>
    <property type="match status" value="1"/>
</dbReference>
<feature type="region of interest" description="Disordered" evidence="2">
    <location>
        <begin position="483"/>
        <end position="559"/>
    </location>
</feature>
<evidence type="ECO:0000259" key="3">
    <source>
        <dbReference type="PROSITE" id="PS50043"/>
    </source>
</evidence>
<dbReference type="Gene3D" id="1.10.10.10">
    <property type="entry name" value="Winged helix-like DNA-binding domain superfamily/Winged helix DNA-binding domain"/>
    <property type="match status" value="1"/>
</dbReference>
<accession>N1UX80</accession>
<dbReference type="PROSITE" id="PS00622">
    <property type="entry name" value="HTH_LUXR_1"/>
    <property type="match status" value="1"/>
</dbReference>
<dbReference type="PRINTS" id="PR00038">
    <property type="entry name" value="HTHLUXR"/>
</dbReference>
<gene>
    <name evidence="4" type="ORF">D477_020603</name>
</gene>
<dbReference type="RefSeq" id="WP_005274630.1">
    <property type="nucleotide sequence ID" value="NZ_ANPE02000287.1"/>
</dbReference>
<dbReference type="SUPFAM" id="SSF46894">
    <property type="entry name" value="C-terminal effector domain of the bipartite response regulators"/>
    <property type="match status" value="1"/>
</dbReference>
<evidence type="ECO:0000313" key="4">
    <source>
        <dbReference type="EMBL" id="EMY32354.1"/>
    </source>
</evidence>
<dbReference type="SMART" id="SM00421">
    <property type="entry name" value="HTH_LUXR"/>
    <property type="match status" value="1"/>
</dbReference>
<dbReference type="InterPro" id="IPR000792">
    <property type="entry name" value="Tscrpt_reg_LuxR_C"/>
</dbReference>
<dbReference type="AlphaFoldDB" id="N1UX80"/>
<dbReference type="Proteomes" id="UP000010729">
    <property type="component" value="Unassembled WGS sequence"/>
</dbReference>
<comment type="caution">
    <text evidence="4">The sequence shown here is derived from an EMBL/GenBank/DDBJ whole genome shotgun (WGS) entry which is preliminary data.</text>
</comment>
<dbReference type="InterPro" id="IPR039420">
    <property type="entry name" value="WalR-like"/>
</dbReference>
<dbReference type="Gene3D" id="1.25.40.10">
    <property type="entry name" value="Tetratricopeptide repeat domain"/>
    <property type="match status" value="1"/>
</dbReference>
<keyword evidence="1" id="KW-0238">DNA-binding</keyword>
<dbReference type="PROSITE" id="PS50043">
    <property type="entry name" value="HTH_LUXR_2"/>
    <property type="match status" value="1"/>
</dbReference>
<dbReference type="InterPro" id="IPR016032">
    <property type="entry name" value="Sig_transdc_resp-reg_C-effctor"/>
</dbReference>
<dbReference type="GO" id="GO:0003677">
    <property type="term" value="F:DNA binding"/>
    <property type="evidence" value="ECO:0007669"/>
    <property type="project" value="UniProtKB-KW"/>
</dbReference>
<evidence type="ECO:0000313" key="5">
    <source>
        <dbReference type="Proteomes" id="UP000010729"/>
    </source>
</evidence>
<feature type="domain" description="HTH luxR-type" evidence="3">
    <location>
        <begin position="575"/>
        <end position="638"/>
    </location>
</feature>
<reference evidence="4 5" key="1">
    <citation type="journal article" date="2013" name="Genome Announc.">
        <title>Draft Genome Sequence of Arthrobacter crystallopoietes Strain BAB-32, Revealing Genes for Bioremediation.</title>
        <authorList>
            <person name="Joshi M.N."/>
            <person name="Pandit A.S."/>
            <person name="Sharma A."/>
            <person name="Pandya R.V."/>
            <person name="Desai S.M."/>
            <person name="Saxena A.K."/>
            <person name="Bagatharia S.B."/>
        </authorList>
    </citation>
    <scope>NUCLEOTIDE SEQUENCE [LARGE SCALE GENOMIC DNA]</scope>
    <source>
        <strain evidence="4 5">BAB-32</strain>
    </source>
</reference>
<keyword evidence="5" id="KW-1185">Reference proteome</keyword>
<organism evidence="4 5">
    <name type="scientific">Arthrobacter crystallopoietes BAB-32</name>
    <dbReference type="NCBI Taxonomy" id="1246476"/>
    <lineage>
        <taxon>Bacteria</taxon>
        <taxon>Bacillati</taxon>
        <taxon>Actinomycetota</taxon>
        <taxon>Actinomycetes</taxon>
        <taxon>Micrococcales</taxon>
        <taxon>Micrococcaceae</taxon>
        <taxon>Crystallibacter</taxon>
    </lineage>
</organism>
<name>N1UX80_9MICC</name>
<evidence type="ECO:0000256" key="2">
    <source>
        <dbReference type="SAM" id="MobiDB-lite"/>
    </source>
</evidence>
<dbReference type="InterPro" id="IPR036388">
    <property type="entry name" value="WH-like_DNA-bd_sf"/>
</dbReference>
<dbReference type="CDD" id="cd06170">
    <property type="entry name" value="LuxR_C_like"/>
    <property type="match status" value="1"/>
</dbReference>
<proteinExistence type="predicted"/>
<feature type="compositionally biased region" description="Low complexity" evidence="2">
    <location>
        <begin position="533"/>
        <end position="559"/>
    </location>
</feature>
<dbReference type="EMBL" id="ANPE02000287">
    <property type="protein sequence ID" value="EMY32354.1"/>
    <property type="molecule type" value="Genomic_DNA"/>
</dbReference>
<feature type="compositionally biased region" description="Polar residues" evidence="2">
    <location>
        <begin position="484"/>
        <end position="495"/>
    </location>
</feature>
<protein>
    <submittedName>
        <fullName evidence="4">LuxR family transcriptional regulator</fullName>
    </submittedName>
</protein>
<dbReference type="GO" id="GO:0006355">
    <property type="term" value="P:regulation of DNA-templated transcription"/>
    <property type="evidence" value="ECO:0007669"/>
    <property type="project" value="InterPro"/>
</dbReference>
<dbReference type="Pfam" id="PF00196">
    <property type="entry name" value="GerE"/>
    <property type="match status" value="1"/>
</dbReference>
<dbReference type="PANTHER" id="PTHR43214:SF43">
    <property type="entry name" value="TWO-COMPONENT RESPONSE REGULATOR"/>
    <property type="match status" value="1"/>
</dbReference>
<sequence>RRLDLRRPTGESLLRQVDWALNCGLPVPPQQLVTVAGLANSLFSSRFAHRAAGAVPDGPYRGAAQVELARAQFHKGEYAQAEELLGGVLQHAGDLATAKSAAVLRAQLLLRNGAVDALDGLADEWATAVDRLEAAQPRLAGTPAVVLSRTGCRLLRIQAMIAGGLFASPETELLQVLDADGASPEVELVARTLLADVFGATGRLQSAAALTRRALDLLHGNEAELLGYYEIVLAPHITALIRLGEYDDVTAELERYAGSGLRGPFYFGGSVTLAAAIIEILQSRPAQGLELLAAAVEGLRQLDLENLLPLALAVAAHTAATAGLAGLAESYLAGLADAEERPLHRLRLVGEGFAAAARFRLYQVPADLDQLRALMAEAKQLGLISDELDLRLLALRLGSLDGLDDLVKVAELSEGAAASLLTSLVRALRDEDMAAFLRILDNPSSRHILQPTLQNLRTPVLAPEDAAGTTGQRDFLAQVKRQLQKSLPSGTSLDTAPNGRSASGRARAGGRTRPAGASLTGPAGASRMGTAGGEDAAGTAGITPAGGTAATASTGGTRASVEPWTHAADAGVEPPQAAPVKLTRREHEIGGLVLEGMQNADIAERLGLSVRTVEGHIYRMFAKLHISSREELELGHLG</sequence>